<dbReference type="Proteomes" id="UP001283361">
    <property type="component" value="Unassembled WGS sequence"/>
</dbReference>
<gene>
    <name evidence="1" type="ORF">RRG08_032953</name>
</gene>
<evidence type="ECO:0000313" key="1">
    <source>
        <dbReference type="EMBL" id="KAK3756030.1"/>
    </source>
</evidence>
<sequence length="108" mass="12302">MRGPGMWTSGQTSVDAVNRFPPPIVTWPTLRCGRTMDVQRHQTRMFPRLPVKAVDGSVSWPAVEKADYWSWITIRARCPHLVTLPVQTRCSMALSRSRAGDNFNKYNV</sequence>
<reference evidence="1" key="1">
    <citation type="journal article" date="2023" name="G3 (Bethesda)">
        <title>A reference genome for the long-term kleptoplast-retaining sea slug Elysia crispata morphotype clarki.</title>
        <authorList>
            <person name="Eastman K.E."/>
            <person name="Pendleton A.L."/>
            <person name="Shaikh M.A."/>
            <person name="Suttiyut T."/>
            <person name="Ogas R."/>
            <person name="Tomko P."/>
            <person name="Gavelis G."/>
            <person name="Widhalm J.R."/>
            <person name="Wisecaver J.H."/>
        </authorList>
    </citation>
    <scope>NUCLEOTIDE SEQUENCE</scope>
    <source>
        <strain evidence="1">ECLA1</strain>
    </source>
</reference>
<evidence type="ECO:0000313" key="2">
    <source>
        <dbReference type="Proteomes" id="UP001283361"/>
    </source>
</evidence>
<proteinExistence type="predicted"/>
<keyword evidence="2" id="KW-1185">Reference proteome</keyword>
<accession>A0AAE1D432</accession>
<comment type="caution">
    <text evidence="1">The sequence shown here is derived from an EMBL/GenBank/DDBJ whole genome shotgun (WGS) entry which is preliminary data.</text>
</comment>
<dbReference type="AlphaFoldDB" id="A0AAE1D432"/>
<protein>
    <submittedName>
        <fullName evidence="1">Uncharacterized protein</fullName>
    </submittedName>
</protein>
<name>A0AAE1D432_9GAST</name>
<dbReference type="EMBL" id="JAWDGP010005567">
    <property type="protein sequence ID" value="KAK3756030.1"/>
    <property type="molecule type" value="Genomic_DNA"/>
</dbReference>
<organism evidence="1 2">
    <name type="scientific">Elysia crispata</name>
    <name type="common">lettuce slug</name>
    <dbReference type="NCBI Taxonomy" id="231223"/>
    <lineage>
        <taxon>Eukaryota</taxon>
        <taxon>Metazoa</taxon>
        <taxon>Spiralia</taxon>
        <taxon>Lophotrochozoa</taxon>
        <taxon>Mollusca</taxon>
        <taxon>Gastropoda</taxon>
        <taxon>Heterobranchia</taxon>
        <taxon>Euthyneura</taxon>
        <taxon>Panpulmonata</taxon>
        <taxon>Sacoglossa</taxon>
        <taxon>Placobranchoidea</taxon>
        <taxon>Plakobranchidae</taxon>
        <taxon>Elysia</taxon>
    </lineage>
</organism>